<dbReference type="Proteomes" id="UP000682782">
    <property type="component" value="Chromosome"/>
</dbReference>
<keyword evidence="2" id="KW-1185">Reference proteome</keyword>
<gene>
    <name evidence="1" type="ORF">JYE49_00765</name>
</gene>
<reference evidence="1" key="1">
    <citation type="submission" date="2021-01" db="EMBL/GenBank/DDBJ databases">
        <title>Complete genome sequence of Clostridiales bacterium R-7.</title>
        <authorList>
            <person name="Mahoney-Kurpe S.C."/>
            <person name="Palevich N."/>
            <person name="Koike S."/>
            <person name="Moon C.D."/>
            <person name="Attwood G.T."/>
        </authorList>
    </citation>
    <scope>NUCLEOTIDE SEQUENCE</scope>
    <source>
        <strain evidence="1">R-7</strain>
    </source>
</reference>
<evidence type="ECO:0000313" key="1">
    <source>
        <dbReference type="EMBL" id="QUC68556.1"/>
    </source>
</evidence>
<accession>A0AC61MZF3</accession>
<evidence type="ECO:0000313" key="2">
    <source>
        <dbReference type="Proteomes" id="UP000682782"/>
    </source>
</evidence>
<name>A0AC61MZF3_9FIRM</name>
<sequence length="235" mass="26143">MNRRPLIGVVPLWDDDKESLWMLPGYFDGINQAGGLPLMLPLTDDQDEITQLVLMCDGFLFTGGHDVSPSVYGEKPLNDSVICCPKRDRMESLLLQEALRLDKPVLGICRGIQFINAALGGALYQDLPAQHPSKVEHHQTPPYDHAAHTVTLSKGTPLYNLIRQPRIAVNSYHHQAVCSLAPALEKMAESPDGIVEALYHPGMKFLWAVQWHPEFSFRTDENSCLIFGAFVKAAL</sequence>
<proteinExistence type="predicted"/>
<dbReference type="EMBL" id="CP068393">
    <property type="protein sequence ID" value="QUC68556.1"/>
    <property type="molecule type" value="Genomic_DNA"/>
</dbReference>
<keyword evidence="1" id="KW-0378">Hydrolase</keyword>
<organism evidence="1 2">
    <name type="scientific">Aristaeella hokkaidonensis</name>
    <dbReference type="NCBI Taxonomy" id="3046382"/>
    <lineage>
        <taxon>Bacteria</taxon>
        <taxon>Bacillati</taxon>
        <taxon>Bacillota</taxon>
        <taxon>Clostridia</taxon>
        <taxon>Eubacteriales</taxon>
        <taxon>Aristaeellaceae</taxon>
        <taxon>Aristaeella</taxon>
    </lineage>
</organism>
<protein>
    <submittedName>
        <fullName evidence="1">Gamma-glutamyl-gamma-aminobutyrate hydrolase family protein</fullName>
    </submittedName>
</protein>